<gene>
    <name evidence="6" type="ORF">BXY41_101108</name>
</gene>
<dbReference type="PANTHER" id="PTHR30126">
    <property type="entry name" value="HTH-TYPE TRANSCRIPTIONAL REGULATOR"/>
    <property type="match status" value="1"/>
</dbReference>
<dbReference type="AlphaFoldDB" id="A0A2S6HY07"/>
<dbReference type="GO" id="GO:0003700">
    <property type="term" value="F:DNA-binding transcription factor activity"/>
    <property type="evidence" value="ECO:0007669"/>
    <property type="project" value="InterPro"/>
</dbReference>
<dbReference type="RefSeq" id="WP_104433493.1">
    <property type="nucleotide sequence ID" value="NZ_PTJA01000001.1"/>
</dbReference>
<accession>A0A2S6HY07</accession>
<dbReference type="EMBL" id="PTJA01000001">
    <property type="protein sequence ID" value="PPK83051.1"/>
    <property type="molecule type" value="Genomic_DNA"/>
</dbReference>
<evidence type="ECO:0000256" key="3">
    <source>
        <dbReference type="ARBA" id="ARBA00023125"/>
    </source>
</evidence>
<dbReference type="PRINTS" id="PR00039">
    <property type="entry name" value="HTHLYSR"/>
</dbReference>
<evidence type="ECO:0000313" key="7">
    <source>
        <dbReference type="Proteomes" id="UP000237749"/>
    </source>
</evidence>
<dbReference type="CDD" id="cd05466">
    <property type="entry name" value="PBP2_LTTR_substrate"/>
    <property type="match status" value="1"/>
</dbReference>
<dbReference type="Gene3D" id="1.10.10.10">
    <property type="entry name" value="Winged helix-like DNA-binding domain superfamily/Winged helix DNA-binding domain"/>
    <property type="match status" value="1"/>
</dbReference>
<dbReference type="InterPro" id="IPR000847">
    <property type="entry name" value="LysR_HTH_N"/>
</dbReference>
<dbReference type="Proteomes" id="UP000237749">
    <property type="component" value="Unassembled WGS sequence"/>
</dbReference>
<evidence type="ECO:0000259" key="5">
    <source>
        <dbReference type="PROSITE" id="PS50931"/>
    </source>
</evidence>
<evidence type="ECO:0000256" key="2">
    <source>
        <dbReference type="ARBA" id="ARBA00023015"/>
    </source>
</evidence>
<keyword evidence="4" id="KW-0804">Transcription</keyword>
<dbReference type="Gene3D" id="3.40.190.290">
    <property type="match status" value="1"/>
</dbReference>
<protein>
    <submittedName>
        <fullName evidence="6">LysR family transcriptional regulator</fullName>
    </submittedName>
</protein>
<dbReference type="SUPFAM" id="SSF53850">
    <property type="entry name" value="Periplasmic binding protein-like II"/>
    <property type="match status" value="1"/>
</dbReference>
<dbReference type="SUPFAM" id="SSF46785">
    <property type="entry name" value="Winged helix' DNA-binding domain"/>
    <property type="match status" value="1"/>
</dbReference>
<feature type="domain" description="HTH lysR-type" evidence="5">
    <location>
        <begin position="7"/>
        <end position="58"/>
    </location>
</feature>
<evidence type="ECO:0000313" key="6">
    <source>
        <dbReference type="EMBL" id="PPK83051.1"/>
    </source>
</evidence>
<sequence length="312" mass="35504">MINFLNLEYFLAVAEELNITRAAKRLYISQQSLSNHISNMEKEFDVQLFNRTMPLTLTYAGRALKIRAKELLDLKDETYRQLADIKDFTIGQLSIGVSHTRGRFLLPVILPAFQEKFPNIELHLVEGNSFELSNALIHGEIDLMIDLLPFKAENVETVPICEEEILLVVPDQILDRYFAGRQESVKKELESNADVTLLKDCPYLLINKGNRVRTIADEIFEEAQLTPNILLETENIETVLALASKGMGITFYPKMFMSGNQDGSGSVMKKTGLNYFSLNYMRSHGILAFGCHKGRYLSQATEEFIRIARENI</sequence>
<dbReference type="PROSITE" id="PS50931">
    <property type="entry name" value="HTH_LYSR"/>
    <property type="match status" value="1"/>
</dbReference>
<dbReference type="Pfam" id="PF00126">
    <property type="entry name" value="HTH_1"/>
    <property type="match status" value="1"/>
</dbReference>
<keyword evidence="2" id="KW-0805">Transcription regulation</keyword>
<name>A0A2S6HY07_9FIRM</name>
<proteinExistence type="inferred from homology"/>
<organism evidence="6 7">
    <name type="scientific">Lacrimispora xylanisolvens</name>
    <dbReference type="NCBI Taxonomy" id="384636"/>
    <lineage>
        <taxon>Bacteria</taxon>
        <taxon>Bacillati</taxon>
        <taxon>Bacillota</taxon>
        <taxon>Clostridia</taxon>
        <taxon>Lachnospirales</taxon>
        <taxon>Lachnospiraceae</taxon>
        <taxon>Lacrimispora</taxon>
    </lineage>
</organism>
<comment type="caution">
    <text evidence="6">The sequence shown here is derived from an EMBL/GenBank/DDBJ whole genome shotgun (WGS) entry which is preliminary data.</text>
</comment>
<reference evidence="6 7" key="1">
    <citation type="submission" date="2018-02" db="EMBL/GenBank/DDBJ databases">
        <title>Genomic Encyclopedia of Archaeal and Bacterial Type Strains, Phase II (KMG-II): from individual species to whole genera.</title>
        <authorList>
            <person name="Goeker M."/>
        </authorList>
    </citation>
    <scope>NUCLEOTIDE SEQUENCE [LARGE SCALE GENOMIC DNA]</scope>
    <source>
        <strain evidence="6 7">DSM 3808</strain>
    </source>
</reference>
<dbReference type="PANTHER" id="PTHR30126:SF96">
    <property type="entry name" value="TRANSCRIPTIONAL REGULATORY PROTEIN, LYSR FAMILY"/>
    <property type="match status" value="1"/>
</dbReference>
<dbReference type="InterPro" id="IPR036390">
    <property type="entry name" value="WH_DNA-bd_sf"/>
</dbReference>
<dbReference type="GO" id="GO:0003677">
    <property type="term" value="F:DNA binding"/>
    <property type="evidence" value="ECO:0007669"/>
    <property type="project" value="UniProtKB-KW"/>
</dbReference>
<dbReference type="InterPro" id="IPR005119">
    <property type="entry name" value="LysR_subst-bd"/>
</dbReference>
<comment type="similarity">
    <text evidence="1">Belongs to the LysR transcriptional regulatory family.</text>
</comment>
<evidence type="ECO:0000256" key="4">
    <source>
        <dbReference type="ARBA" id="ARBA00023163"/>
    </source>
</evidence>
<dbReference type="OrthoDB" id="9803735at2"/>
<keyword evidence="7" id="KW-1185">Reference proteome</keyword>
<keyword evidence="3" id="KW-0238">DNA-binding</keyword>
<dbReference type="Pfam" id="PF03466">
    <property type="entry name" value="LysR_substrate"/>
    <property type="match status" value="1"/>
</dbReference>
<evidence type="ECO:0000256" key="1">
    <source>
        <dbReference type="ARBA" id="ARBA00009437"/>
    </source>
</evidence>
<dbReference type="InterPro" id="IPR036388">
    <property type="entry name" value="WH-like_DNA-bd_sf"/>
</dbReference>